<dbReference type="SUPFAM" id="SSF88713">
    <property type="entry name" value="Glycoside hydrolase/deacetylase"/>
    <property type="match status" value="1"/>
</dbReference>
<dbReference type="CDD" id="cd10929">
    <property type="entry name" value="CE4_u5"/>
    <property type="match status" value="1"/>
</dbReference>
<feature type="domain" description="NodB homology" evidence="5">
    <location>
        <begin position="36"/>
        <end position="184"/>
    </location>
</feature>
<comment type="function">
    <text evidence="1">Is involved in generating a small heat-stable compound (Nod), an acylated oligomer of N-acetylglucosamine, that stimulates mitosis in various plant protoplasts.</text>
</comment>
<gene>
    <name evidence="6" type="ORF">NE863_34080</name>
</gene>
<dbReference type="GO" id="GO:0005975">
    <property type="term" value="P:carbohydrate metabolic process"/>
    <property type="evidence" value="ECO:0007669"/>
    <property type="project" value="InterPro"/>
</dbReference>
<dbReference type="GO" id="GO:0016810">
    <property type="term" value="F:hydrolase activity, acting on carbon-nitrogen (but not peptide) bonds"/>
    <property type="evidence" value="ECO:0007669"/>
    <property type="project" value="InterPro"/>
</dbReference>
<dbReference type="Pfam" id="PF01522">
    <property type="entry name" value="Polysacc_deac_1"/>
    <property type="match status" value="1"/>
</dbReference>
<evidence type="ECO:0000313" key="7">
    <source>
        <dbReference type="Proteomes" id="UP001055460"/>
    </source>
</evidence>
<proteinExistence type="inferred from homology"/>
<evidence type="ECO:0000256" key="1">
    <source>
        <dbReference type="ARBA" id="ARBA00003236"/>
    </source>
</evidence>
<dbReference type="Gene3D" id="3.20.20.370">
    <property type="entry name" value="Glycoside hydrolase/deacetylase"/>
    <property type="match status" value="1"/>
</dbReference>
<name>A0A9Q8YDY1_ENSAD</name>
<comment type="similarity">
    <text evidence="2">Belongs to the polysaccharide deacetylase family.</text>
</comment>
<dbReference type="OrthoDB" id="7836272at2"/>
<dbReference type="InterPro" id="IPR002509">
    <property type="entry name" value="NODB_dom"/>
</dbReference>
<dbReference type="Proteomes" id="UP001055460">
    <property type="component" value="Plasmid pB"/>
</dbReference>
<reference evidence="6" key="1">
    <citation type="submission" date="2022-06" db="EMBL/GenBank/DDBJ databases">
        <title>Physiological and biochemical characterization and genomic elucidation of a strain of the genus Ensifer adhaerens M8 that combines arsenic oxidation and chromium reduction.</title>
        <authorList>
            <person name="Li X."/>
            <person name="Yu c."/>
        </authorList>
    </citation>
    <scope>NUCLEOTIDE SEQUENCE</scope>
    <source>
        <strain evidence="6">M8</strain>
        <plasmid evidence="6">pB</plasmid>
    </source>
</reference>
<dbReference type="RefSeq" id="WP_063891175.1">
    <property type="nucleotide sequence ID" value="NZ_CAXURO020000003.1"/>
</dbReference>
<evidence type="ECO:0000259" key="5">
    <source>
        <dbReference type="Pfam" id="PF01522"/>
    </source>
</evidence>
<evidence type="ECO:0000256" key="3">
    <source>
        <dbReference type="ARBA" id="ARBA00020071"/>
    </source>
</evidence>
<protein>
    <recommendedName>
        <fullName evidence="3">Chitooligosaccharide deacetylase</fullName>
    </recommendedName>
    <alternativeName>
        <fullName evidence="4">Nodulation protein B</fullName>
    </alternativeName>
</protein>
<keyword evidence="6" id="KW-0614">Plasmid</keyword>
<dbReference type="EMBL" id="CP098809">
    <property type="protein sequence ID" value="USJ27465.1"/>
    <property type="molecule type" value="Genomic_DNA"/>
</dbReference>
<accession>A0A9Q8YDY1</accession>
<dbReference type="AlphaFoldDB" id="A0A9Q8YDY1"/>
<evidence type="ECO:0000256" key="2">
    <source>
        <dbReference type="ARBA" id="ARBA00010973"/>
    </source>
</evidence>
<dbReference type="InterPro" id="IPR011330">
    <property type="entry name" value="Glyco_hydro/deAcase_b/a-brl"/>
</dbReference>
<evidence type="ECO:0000313" key="6">
    <source>
        <dbReference type="EMBL" id="USJ27465.1"/>
    </source>
</evidence>
<geneLocation type="plasmid" evidence="6 7">
    <name>pB</name>
</geneLocation>
<evidence type="ECO:0000256" key="4">
    <source>
        <dbReference type="ARBA" id="ARBA00032976"/>
    </source>
</evidence>
<organism evidence="6 7">
    <name type="scientific">Ensifer adhaerens</name>
    <name type="common">Sinorhizobium morelense</name>
    <dbReference type="NCBI Taxonomy" id="106592"/>
    <lineage>
        <taxon>Bacteria</taxon>
        <taxon>Pseudomonadati</taxon>
        <taxon>Pseudomonadota</taxon>
        <taxon>Alphaproteobacteria</taxon>
        <taxon>Hyphomicrobiales</taxon>
        <taxon>Rhizobiaceae</taxon>
        <taxon>Sinorhizobium/Ensifer group</taxon>
        <taxon>Ensifer</taxon>
    </lineage>
</organism>
<sequence>MGDGGGFVLSLDFELMWGVNDSRTVANYGRNILGVRHMVPRMLDLLDHYELGCTWATVGFLFCDGRDELLARLPAIRPSYRNPRLSNYSYLNTVGADESKDPYHFAPSLIRDISRRPHQEIATHTFSHYYCLEEGQTYEALAADIDAALDVAAAKGYSIRTIVFPRNQVSAAALAVCREAGITVYRGTGRAAGGGGVAREREGVLRRAVRFADSYLEMGARRELGVERHDGMCNVPASLFLRPFSHRLAAGEGLKLQRILNAMRRAAQRGGVFHLWFHPENFGVDQDENFATMSAIAAEAARLRERYGWPTLNMAEAAASAVRQDTTIQAEGS</sequence>